<dbReference type="CDD" id="cd01647">
    <property type="entry name" value="RT_LTR"/>
    <property type="match status" value="1"/>
</dbReference>
<dbReference type="SUPFAM" id="SSF54160">
    <property type="entry name" value="Chromo domain-like"/>
    <property type="match status" value="1"/>
</dbReference>
<keyword evidence="13" id="KW-0229">DNA integration</keyword>
<evidence type="ECO:0000256" key="16">
    <source>
        <dbReference type="ARBA" id="ARBA00023125"/>
    </source>
</evidence>
<dbReference type="EC" id="3.1.26.4" evidence="3"/>
<evidence type="ECO:0000256" key="8">
    <source>
        <dbReference type="ARBA" id="ARBA00022723"/>
    </source>
</evidence>
<evidence type="ECO:0000313" key="23">
    <source>
        <dbReference type="Ensembl" id="ENSNFUP00015002579.1"/>
    </source>
</evidence>
<dbReference type="FunFam" id="3.30.420.10:FF:000032">
    <property type="entry name" value="Retrovirus-related Pol polyprotein from transposon 297-like Protein"/>
    <property type="match status" value="1"/>
</dbReference>
<evidence type="ECO:0000256" key="7">
    <source>
        <dbReference type="ARBA" id="ARBA00022722"/>
    </source>
</evidence>
<organism evidence="23 24">
    <name type="scientific">Nothobranchius furzeri</name>
    <name type="common">Turquoise killifish</name>
    <dbReference type="NCBI Taxonomy" id="105023"/>
    <lineage>
        <taxon>Eukaryota</taxon>
        <taxon>Metazoa</taxon>
        <taxon>Chordata</taxon>
        <taxon>Craniata</taxon>
        <taxon>Vertebrata</taxon>
        <taxon>Euteleostomi</taxon>
        <taxon>Actinopterygii</taxon>
        <taxon>Neopterygii</taxon>
        <taxon>Teleostei</taxon>
        <taxon>Neoteleostei</taxon>
        <taxon>Acanthomorphata</taxon>
        <taxon>Ovalentaria</taxon>
        <taxon>Atherinomorphae</taxon>
        <taxon>Cyprinodontiformes</taxon>
        <taxon>Nothobranchiidae</taxon>
        <taxon>Nothobranchius</taxon>
    </lineage>
</organism>
<dbReference type="Gene3D" id="3.10.20.370">
    <property type="match status" value="1"/>
</dbReference>
<keyword evidence="12" id="KW-0460">Magnesium</keyword>
<evidence type="ECO:0000256" key="15">
    <source>
        <dbReference type="ARBA" id="ARBA00022932"/>
    </source>
</evidence>
<dbReference type="SUPFAM" id="SSF50630">
    <property type="entry name" value="Acid proteases"/>
    <property type="match status" value="1"/>
</dbReference>
<dbReference type="Pfam" id="PF17919">
    <property type="entry name" value="RT_RNaseH_2"/>
    <property type="match status" value="1"/>
</dbReference>
<feature type="domain" description="Integrase catalytic" evidence="22">
    <location>
        <begin position="754"/>
        <end position="913"/>
    </location>
</feature>
<protein>
    <recommendedName>
        <fullName evidence="19">Gypsy retrotransposon integrase-like protein 1</fullName>
        <ecNumber evidence="3">3.1.26.4</ecNumber>
    </recommendedName>
</protein>
<evidence type="ECO:0000256" key="18">
    <source>
        <dbReference type="ARBA" id="ARBA00023268"/>
    </source>
</evidence>
<dbReference type="GO" id="GO:0046872">
    <property type="term" value="F:metal ion binding"/>
    <property type="evidence" value="ECO:0007669"/>
    <property type="project" value="UniProtKB-KW"/>
</dbReference>
<evidence type="ECO:0000256" key="17">
    <source>
        <dbReference type="ARBA" id="ARBA00023172"/>
    </source>
</evidence>
<evidence type="ECO:0000256" key="14">
    <source>
        <dbReference type="ARBA" id="ARBA00022918"/>
    </source>
</evidence>
<keyword evidence="24" id="KW-1185">Reference proteome</keyword>
<evidence type="ECO:0000259" key="22">
    <source>
        <dbReference type="PROSITE" id="PS50994"/>
    </source>
</evidence>
<dbReference type="Gene3D" id="2.40.50.40">
    <property type="match status" value="1"/>
</dbReference>
<dbReference type="Pfam" id="PF00385">
    <property type="entry name" value="Chromo"/>
    <property type="match status" value="1"/>
</dbReference>
<dbReference type="InterPro" id="IPR016197">
    <property type="entry name" value="Chromo-like_dom_sf"/>
</dbReference>
<evidence type="ECO:0000256" key="2">
    <source>
        <dbReference type="ARBA" id="ARBA00010879"/>
    </source>
</evidence>
<dbReference type="GO" id="GO:0015074">
    <property type="term" value="P:DNA integration"/>
    <property type="evidence" value="ECO:0007669"/>
    <property type="project" value="UniProtKB-KW"/>
</dbReference>
<dbReference type="Gene3D" id="2.40.70.10">
    <property type="entry name" value="Acid Proteases"/>
    <property type="match status" value="1"/>
</dbReference>
<dbReference type="Gene3D" id="3.10.10.10">
    <property type="entry name" value="HIV Type 1 Reverse Transcriptase, subunit A, domain 1"/>
    <property type="match status" value="1"/>
</dbReference>
<dbReference type="SMART" id="SM00298">
    <property type="entry name" value="CHROMO"/>
    <property type="match status" value="1"/>
</dbReference>
<dbReference type="InterPro" id="IPR041588">
    <property type="entry name" value="Integrase_H2C2"/>
</dbReference>
<dbReference type="Pfam" id="PF24626">
    <property type="entry name" value="SH3_Tf2-1"/>
    <property type="match status" value="1"/>
</dbReference>
<dbReference type="FunFam" id="3.30.70.270:FF:000026">
    <property type="entry name" value="Transposon Ty3-G Gag-Pol polyprotein"/>
    <property type="match status" value="1"/>
</dbReference>
<reference evidence="23" key="2">
    <citation type="submission" date="2025-08" db="UniProtKB">
        <authorList>
            <consortium name="Ensembl"/>
        </authorList>
    </citation>
    <scope>IDENTIFICATION</scope>
</reference>
<name>A0A8C6NI72_NOTFU</name>
<evidence type="ECO:0000256" key="1">
    <source>
        <dbReference type="ARBA" id="ARBA00004123"/>
    </source>
</evidence>
<dbReference type="GO" id="GO:0003887">
    <property type="term" value="F:DNA-directed DNA polymerase activity"/>
    <property type="evidence" value="ECO:0007669"/>
    <property type="project" value="UniProtKB-KW"/>
</dbReference>
<dbReference type="PANTHER" id="PTHR37984">
    <property type="entry name" value="PROTEIN CBG26694"/>
    <property type="match status" value="1"/>
</dbReference>
<dbReference type="PANTHER" id="PTHR37984:SF5">
    <property type="entry name" value="PROTEIN NYNRIN-LIKE"/>
    <property type="match status" value="1"/>
</dbReference>
<proteinExistence type="inferred from homology"/>
<dbReference type="GO" id="GO:0004190">
    <property type="term" value="F:aspartic-type endopeptidase activity"/>
    <property type="evidence" value="ECO:0007669"/>
    <property type="project" value="UniProtKB-KW"/>
</dbReference>
<dbReference type="FunFam" id="3.10.20.370:FF:000003">
    <property type="entry name" value="Transposon Tf2-6 polyprotein"/>
    <property type="match status" value="1"/>
</dbReference>
<sequence>MPGVAKRSNPPVELGVLVGGTSESKTSRFLIECTVTWRNQRHPTTALIDSGCEQSLLDSQFVCEWGIPIELLSEPVSVTSLDGRVLSTITHRTVPLQLQVSGNHTETLSLFVFPSPQNPVVLGHSWLKIHNPLLDWRANRLESWSPECLLTCLKSAPTVAKDSDSAPTEPLDLSQVPSVYHDLEQVFSRDRAATLPPHRPFDCSIELLPGAPLPSSRLYSLSKPERDSMQTYITEALANGTIRPSTSPLGAGFFFVTKKDGSLRPCIDYRGLNQITVKDKYPLPLLSSTFEPVQDATIFTRLDLRNAYHLVRIRQGDEWKTAFKTPLGHFEYLVMPFGLTNAPAVFQRLVNSVLGDYLNDFVTVYLDDILIFSRSISQHQRHVRAVLQRLLENRLFVKAEKCEFHVPVVKFLGFVLESGRLKADPDKVQAVTEWPTPTTRKQLQRFLGFANFYRRFIRNYSQTAAPLTSLTSTSKPFVWSPEAEAAFRALKKRFSEAPVLCRPDTAQQFTLEVDASDTGVGVVLSQVSPADHKLHPCAFFSRRLTPTESRYDVGDRELLAIKLALEEWRHWLEGAEHPFVIWTDHKNLIYLKEAKRLNPRQYRWSLFFSRFNFVLSYRPGSKNTKPDALSRQYASEDESAPETILPPSCIVAGVTWAIRDQVLEALKADPGPGNGPSNKLFVPQTLRGRVIHWAHSGKFSIHPGVGRTLALIKRSFWWPAIYKDVKEYVSACHVCAQQKGTNRPPAGLLCSLPVPSRPWSHIAIDFVCGLPASHGFTTVLTIVDRFSKACHLVPLKILPSSVVTAQLLVKHVFRLHGIPTEILSDRGPQFVSKVWKEFATVLGARVALTSGYHPQTNGQCERMNQELGAMLRCVCATNPSAWSDHLAWVEYAHNSHISTATGQSPFEVSVGYQPSLFPLQTGPTTSTPQFLRRARRVWSATKSALLRTAEKNQRLADRHRRPAPTYSPGQMVWLSSKDIPLKATSRKFAPRYLGPFKVVAVPSPMTVRLDLPQSLKVHPVFHVSLVKPVVSSPLCPVPAPPPPARLYKGGLVYRVRRILDSRPRGRGVQYLVDWEGYGPEERSWIPRSYIEDPSLITDFEASRSAARTPRGVR</sequence>
<dbReference type="InterPro" id="IPR023780">
    <property type="entry name" value="Chromo_domain"/>
</dbReference>
<comment type="similarity">
    <text evidence="2">Belongs to the beta type-B retroviral polymerase family. HERV class-II K(HML-2) pol subfamily.</text>
</comment>
<dbReference type="PROSITE" id="PS50013">
    <property type="entry name" value="CHROMO_2"/>
    <property type="match status" value="1"/>
</dbReference>
<dbReference type="FunFam" id="1.10.340.70:FF:000001">
    <property type="entry name" value="Retrovirus-related Pol polyprotein from transposon gypsy-like Protein"/>
    <property type="match status" value="1"/>
</dbReference>
<evidence type="ECO:0000259" key="21">
    <source>
        <dbReference type="PROSITE" id="PS50878"/>
    </source>
</evidence>
<evidence type="ECO:0000256" key="10">
    <source>
        <dbReference type="ARBA" id="ARBA00022759"/>
    </source>
</evidence>
<dbReference type="InterPro" id="IPR056924">
    <property type="entry name" value="SH3_Tf2-1"/>
</dbReference>
<evidence type="ECO:0000256" key="3">
    <source>
        <dbReference type="ARBA" id="ARBA00012180"/>
    </source>
</evidence>
<keyword evidence="16" id="KW-0238">DNA-binding</keyword>
<evidence type="ECO:0000256" key="12">
    <source>
        <dbReference type="ARBA" id="ARBA00022842"/>
    </source>
</evidence>
<dbReference type="Ensembl" id="ENSNFUT00015002749.1">
    <property type="protein sequence ID" value="ENSNFUP00015002579.1"/>
    <property type="gene ID" value="ENSNFUG00015001329.1"/>
</dbReference>
<dbReference type="SUPFAM" id="SSF56672">
    <property type="entry name" value="DNA/RNA polymerases"/>
    <property type="match status" value="1"/>
</dbReference>
<dbReference type="AlphaFoldDB" id="A0A8C6NI72"/>
<dbReference type="GO" id="GO:0004523">
    <property type="term" value="F:RNA-DNA hybrid ribonuclease activity"/>
    <property type="evidence" value="ECO:0007669"/>
    <property type="project" value="UniProtKB-EC"/>
</dbReference>
<evidence type="ECO:0000256" key="13">
    <source>
        <dbReference type="ARBA" id="ARBA00022908"/>
    </source>
</evidence>
<dbReference type="Gene3D" id="3.30.420.10">
    <property type="entry name" value="Ribonuclease H-like superfamily/Ribonuclease H"/>
    <property type="match status" value="1"/>
</dbReference>
<dbReference type="SUPFAM" id="SSF53098">
    <property type="entry name" value="Ribonuclease H-like"/>
    <property type="match status" value="1"/>
</dbReference>
<dbReference type="InterPro" id="IPR043502">
    <property type="entry name" value="DNA/RNA_pol_sf"/>
</dbReference>
<dbReference type="GO" id="GO:0006508">
    <property type="term" value="P:proteolysis"/>
    <property type="evidence" value="ECO:0007669"/>
    <property type="project" value="UniProtKB-KW"/>
</dbReference>
<evidence type="ECO:0000256" key="5">
    <source>
        <dbReference type="ARBA" id="ARBA00022679"/>
    </source>
</evidence>
<comment type="subcellular location">
    <subcellularLocation>
        <location evidence="1">Nucleus</location>
    </subcellularLocation>
</comment>
<keyword evidence="6" id="KW-0548">Nucleotidyltransferase</keyword>
<dbReference type="GO" id="GO:0006310">
    <property type="term" value="P:DNA recombination"/>
    <property type="evidence" value="ECO:0007669"/>
    <property type="project" value="UniProtKB-KW"/>
</dbReference>
<accession>A0A8C6NI72</accession>
<feature type="domain" description="Reverse transcriptase" evidence="21">
    <location>
        <begin position="237"/>
        <end position="416"/>
    </location>
</feature>
<reference evidence="23" key="3">
    <citation type="submission" date="2025-09" db="UniProtKB">
        <authorList>
            <consortium name="Ensembl"/>
        </authorList>
    </citation>
    <scope>IDENTIFICATION</scope>
</reference>
<dbReference type="InterPro" id="IPR021109">
    <property type="entry name" value="Peptidase_aspartic_dom_sf"/>
</dbReference>
<dbReference type="InterPro" id="IPR012337">
    <property type="entry name" value="RNaseH-like_sf"/>
</dbReference>
<dbReference type="InterPro" id="IPR000477">
    <property type="entry name" value="RT_dom"/>
</dbReference>
<evidence type="ECO:0000256" key="6">
    <source>
        <dbReference type="ARBA" id="ARBA00022695"/>
    </source>
</evidence>
<keyword evidence="15" id="KW-0239">DNA-directed DNA polymerase</keyword>
<keyword evidence="14" id="KW-0695">RNA-directed DNA polymerase</keyword>
<dbReference type="GO" id="GO:0003677">
    <property type="term" value="F:DNA binding"/>
    <property type="evidence" value="ECO:0007669"/>
    <property type="project" value="UniProtKB-KW"/>
</dbReference>
<evidence type="ECO:0000256" key="11">
    <source>
        <dbReference type="ARBA" id="ARBA00022801"/>
    </source>
</evidence>
<dbReference type="CDD" id="cd00303">
    <property type="entry name" value="retropepsin_like"/>
    <property type="match status" value="1"/>
</dbReference>
<dbReference type="InterPro" id="IPR036397">
    <property type="entry name" value="RNaseH_sf"/>
</dbReference>
<dbReference type="Pfam" id="PF17921">
    <property type="entry name" value="Integrase_H2C2"/>
    <property type="match status" value="1"/>
</dbReference>
<keyword evidence="5" id="KW-0808">Transferase</keyword>
<keyword evidence="7" id="KW-0540">Nuclease</keyword>
<evidence type="ECO:0000256" key="19">
    <source>
        <dbReference type="ARBA" id="ARBA00039658"/>
    </source>
</evidence>
<evidence type="ECO:0000259" key="20">
    <source>
        <dbReference type="PROSITE" id="PS50013"/>
    </source>
</evidence>
<dbReference type="Pfam" id="PF00665">
    <property type="entry name" value="rve"/>
    <property type="match status" value="1"/>
</dbReference>
<dbReference type="InterPro" id="IPR000953">
    <property type="entry name" value="Chromo/chromo_shadow_dom"/>
</dbReference>
<dbReference type="Pfam" id="PF13975">
    <property type="entry name" value="gag-asp_proteas"/>
    <property type="match status" value="1"/>
</dbReference>
<keyword evidence="11" id="KW-0378">Hydrolase</keyword>
<keyword evidence="4" id="KW-0645">Protease</keyword>
<dbReference type="GeneTree" id="ENSGT01060000248608"/>
<dbReference type="Gene3D" id="3.30.70.270">
    <property type="match status" value="2"/>
</dbReference>
<keyword evidence="9" id="KW-0064">Aspartyl protease</keyword>
<dbReference type="InterPro" id="IPR043128">
    <property type="entry name" value="Rev_trsase/Diguanyl_cyclase"/>
</dbReference>
<reference evidence="23" key="1">
    <citation type="submission" date="2014-08" db="EMBL/GenBank/DDBJ databases">
        <authorList>
            <person name="Senf B."/>
            <person name="Petzold A."/>
            <person name="Downie B.R."/>
            <person name="Koch P."/>
            <person name="Platzer M."/>
        </authorList>
    </citation>
    <scope>NUCLEOTIDE SEQUENCE [LARGE SCALE GENOMIC DNA]</scope>
    <source>
        <strain evidence="23">GRZ</strain>
    </source>
</reference>
<feature type="domain" description="Chromo" evidence="20">
    <location>
        <begin position="1053"/>
        <end position="1111"/>
    </location>
</feature>
<keyword evidence="18" id="KW-0511">Multifunctional enzyme</keyword>
<dbReference type="Proteomes" id="UP000694548">
    <property type="component" value="Chromosome sgr04"/>
</dbReference>
<dbReference type="InterPro" id="IPR041577">
    <property type="entry name" value="RT_RNaseH_2"/>
</dbReference>
<evidence type="ECO:0000256" key="9">
    <source>
        <dbReference type="ARBA" id="ARBA00022750"/>
    </source>
</evidence>
<dbReference type="Gene3D" id="1.10.340.70">
    <property type="match status" value="1"/>
</dbReference>
<keyword evidence="17" id="KW-0233">DNA recombination</keyword>
<dbReference type="Pfam" id="PF00078">
    <property type="entry name" value="RVT_1"/>
    <property type="match status" value="1"/>
</dbReference>
<dbReference type="GO" id="GO:0005634">
    <property type="term" value="C:nucleus"/>
    <property type="evidence" value="ECO:0007669"/>
    <property type="project" value="UniProtKB-SubCell"/>
</dbReference>
<dbReference type="PROSITE" id="PS50994">
    <property type="entry name" value="INTEGRASE"/>
    <property type="match status" value="1"/>
</dbReference>
<dbReference type="GO" id="GO:0003964">
    <property type="term" value="F:RNA-directed DNA polymerase activity"/>
    <property type="evidence" value="ECO:0007669"/>
    <property type="project" value="UniProtKB-KW"/>
</dbReference>
<dbReference type="InterPro" id="IPR050951">
    <property type="entry name" value="Retrovirus_Pol_polyprotein"/>
</dbReference>
<dbReference type="PROSITE" id="PS50878">
    <property type="entry name" value="RT_POL"/>
    <property type="match status" value="1"/>
</dbReference>
<keyword evidence="8" id="KW-0479">Metal-binding</keyword>
<evidence type="ECO:0000313" key="24">
    <source>
        <dbReference type="Proteomes" id="UP000694548"/>
    </source>
</evidence>
<dbReference type="CDD" id="cd09274">
    <property type="entry name" value="RNase_HI_RT_Ty3"/>
    <property type="match status" value="1"/>
</dbReference>
<dbReference type="InterPro" id="IPR001584">
    <property type="entry name" value="Integrase_cat-core"/>
</dbReference>
<evidence type="ECO:0000256" key="4">
    <source>
        <dbReference type="ARBA" id="ARBA00022670"/>
    </source>
</evidence>
<keyword evidence="10" id="KW-0255">Endonuclease</keyword>